<keyword evidence="2" id="KW-1185">Reference proteome</keyword>
<reference evidence="1" key="1">
    <citation type="submission" date="2022-11" db="EMBL/GenBank/DDBJ databases">
        <title>beta-Carotene-producing bacterium, Jeongeuplla avenae sp. nov., alleviates the salt stress of Arabidopsis seedlings.</title>
        <authorList>
            <person name="Jiang L."/>
            <person name="Lee J."/>
        </authorList>
    </citation>
    <scope>NUCLEOTIDE SEQUENCE</scope>
    <source>
        <strain evidence="1">DY_R2A_6</strain>
    </source>
</reference>
<dbReference type="Proteomes" id="UP001163223">
    <property type="component" value="Chromosome"/>
</dbReference>
<proteinExistence type="predicted"/>
<accession>A0ACD4NVV3</accession>
<organism evidence="1 2">
    <name type="scientific">Antarcticirhabdus aurantiaca</name>
    <dbReference type="NCBI Taxonomy" id="2606717"/>
    <lineage>
        <taxon>Bacteria</taxon>
        <taxon>Pseudomonadati</taxon>
        <taxon>Pseudomonadota</taxon>
        <taxon>Alphaproteobacteria</taxon>
        <taxon>Hyphomicrobiales</taxon>
        <taxon>Aurantimonadaceae</taxon>
        <taxon>Antarcticirhabdus</taxon>
    </lineage>
</organism>
<protein>
    <submittedName>
        <fullName evidence="1">Uncharacterized protein</fullName>
    </submittedName>
</protein>
<dbReference type="EMBL" id="CP113520">
    <property type="protein sequence ID" value="WAJ30967.1"/>
    <property type="molecule type" value="Genomic_DNA"/>
</dbReference>
<evidence type="ECO:0000313" key="1">
    <source>
        <dbReference type="EMBL" id="WAJ30967.1"/>
    </source>
</evidence>
<gene>
    <name evidence="1" type="ORF">OXU80_12495</name>
</gene>
<name>A0ACD4NVV3_9HYPH</name>
<evidence type="ECO:0000313" key="2">
    <source>
        <dbReference type="Proteomes" id="UP001163223"/>
    </source>
</evidence>
<sequence length="80" mass="8673">MSKTAEKMRTDLGDANDLVCEAYDRAQLAWMAVSHLFEREGAADGSHTVGPEEGNALVFALGSVLQAVRDARSHLDEALR</sequence>